<keyword evidence="4" id="KW-0010">Activator</keyword>
<keyword evidence="12" id="KW-1185">Reference proteome</keyword>
<dbReference type="InterPro" id="IPR001471">
    <property type="entry name" value="AP2/ERF_dom"/>
</dbReference>
<keyword evidence="3" id="KW-0238">DNA-binding</keyword>
<feature type="region of interest" description="Disordered" evidence="8">
    <location>
        <begin position="1"/>
        <end position="37"/>
    </location>
</feature>
<feature type="domain" description="AP2/ERF" evidence="10">
    <location>
        <begin position="35"/>
        <end position="92"/>
    </location>
</feature>
<comment type="similarity">
    <text evidence="7">Belongs to the AP2/ERF transcription factor family. ERF subfamily.</text>
</comment>
<feature type="compositionally biased region" description="Low complexity" evidence="8">
    <location>
        <begin position="23"/>
        <end position="35"/>
    </location>
</feature>
<keyword evidence="9" id="KW-0472">Membrane</keyword>
<dbReference type="PRINTS" id="PR00367">
    <property type="entry name" value="ETHRSPELEMNT"/>
</dbReference>
<dbReference type="PROSITE" id="PS51032">
    <property type="entry name" value="AP2_ERF"/>
    <property type="match status" value="1"/>
</dbReference>
<dbReference type="PROSITE" id="PS51257">
    <property type="entry name" value="PROKAR_LIPOPROTEIN"/>
    <property type="match status" value="1"/>
</dbReference>
<dbReference type="InterPro" id="IPR036955">
    <property type="entry name" value="AP2/ERF_dom_sf"/>
</dbReference>
<keyword evidence="2" id="KW-0805">Transcription regulation</keyword>
<name>A0A811QSK1_9POAL</name>
<evidence type="ECO:0000256" key="8">
    <source>
        <dbReference type="SAM" id="MobiDB-lite"/>
    </source>
</evidence>
<evidence type="ECO:0000256" key="5">
    <source>
        <dbReference type="ARBA" id="ARBA00023163"/>
    </source>
</evidence>
<evidence type="ECO:0000256" key="6">
    <source>
        <dbReference type="ARBA" id="ARBA00023242"/>
    </source>
</evidence>
<dbReference type="PANTHER" id="PTHR31985:SF111">
    <property type="entry name" value="ETHYLENE-RESPONSIVE TRANSCRIPTION FACTOR ERF021"/>
    <property type="match status" value="1"/>
</dbReference>
<reference evidence="11" key="1">
    <citation type="submission" date="2020-10" db="EMBL/GenBank/DDBJ databases">
        <authorList>
            <person name="Han B."/>
            <person name="Lu T."/>
            <person name="Zhao Q."/>
            <person name="Huang X."/>
            <person name="Zhao Y."/>
        </authorList>
    </citation>
    <scope>NUCLEOTIDE SEQUENCE</scope>
</reference>
<dbReference type="Gene3D" id="3.30.730.10">
    <property type="entry name" value="AP2/ERF domain"/>
    <property type="match status" value="1"/>
</dbReference>
<accession>A0A811QSK1</accession>
<evidence type="ECO:0000256" key="4">
    <source>
        <dbReference type="ARBA" id="ARBA00023159"/>
    </source>
</evidence>
<evidence type="ECO:0000259" key="10">
    <source>
        <dbReference type="PROSITE" id="PS51032"/>
    </source>
</evidence>
<comment type="caution">
    <text evidence="11">The sequence shown here is derived from an EMBL/GenBank/DDBJ whole genome shotgun (WGS) entry which is preliminary data.</text>
</comment>
<protein>
    <recommendedName>
        <fullName evidence="10">AP2/ERF domain-containing protein</fullName>
    </recommendedName>
</protein>
<keyword evidence="9" id="KW-1133">Transmembrane helix</keyword>
<evidence type="ECO:0000256" key="3">
    <source>
        <dbReference type="ARBA" id="ARBA00023125"/>
    </source>
</evidence>
<dbReference type="GO" id="GO:0003700">
    <property type="term" value="F:DNA-binding transcription factor activity"/>
    <property type="evidence" value="ECO:0007669"/>
    <property type="project" value="InterPro"/>
</dbReference>
<dbReference type="Proteomes" id="UP000604825">
    <property type="component" value="Unassembled WGS sequence"/>
</dbReference>
<dbReference type="SMART" id="SM00380">
    <property type="entry name" value="AP2"/>
    <property type="match status" value="1"/>
</dbReference>
<gene>
    <name evidence="11" type="ORF">NCGR_LOCUS44213</name>
</gene>
<organism evidence="11 12">
    <name type="scientific">Miscanthus lutarioriparius</name>
    <dbReference type="NCBI Taxonomy" id="422564"/>
    <lineage>
        <taxon>Eukaryota</taxon>
        <taxon>Viridiplantae</taxon>
        <taxon>Streptophyta</taxon>
        <taxon>Embryophyta</taxon>
        <taxon>Tracheophyta</taxon>
        <taxon>Spermatophyta</taxon>
        <taxon>Magnoliopsida</taxon>
        <taxon>Liliopsida</taxon>
        <taxon>Poales</taxon>
        <taxon>Poaceae</taxon>
        <taxon>PACMAD clade</taxon>
        <taxon>Panicoideae</taxon>
        <taxon>Andropogonodae</taxon>
        <taxon>Andropogoneae</taxon>
        <taxon>Saccharinae</taxon>
        <taxon>Miscanthus</taxon>
    </lineage>
</organism>
<evidence type="ECO:0000313" key="12">
    <source>
        <dbReference type="Proteomes" id="UP000604825"/>
    </source>
</evidence>
<dbReference type="InterPro" id="IPR016177">
    <property type="entry name" value="DNA-bd_dom_sf"/>
</dbReference>
<dbReference type="AlphaFoldDB" id="A0A811QSK1"/>
<dbReference type="OrthoDB" id="688329at2759"/>
<dbReference type="EMBL" id="CAJGYO010000011">
    <property type="protein sequence ID" value="CAD6260789.1"/>
    <property type="molecule type" value="Genomic_DNA"/>
</dbReference>
<dbReference type="PANTHER" id="PTHR31985">
    <property type="entry name" value="ETHYLENE-RESPONSIVE TRANSCRIPTION FACTOR ERF042-RELATED"/>
    <property type="match status" value="1"/>
</dbReference>
<dbReference type="SUPFAM" id="SSF54171">
    <property type="entry name" value="DNA-binding domain"/>
    <property type="match status" value="1"/>
</dbReference>
<dbReference type="FunFam" id="3.30.730.10:FF:000001">
    <property type="entry name" value="Ethylene-responsive transcription factor 2"/>
    <property type="match status" value="1"/>
</dbReference>
<dbReference type="CDD" id="cd00018">
    <property type="entry name" value="AP2"/>
    <property type="match status" value="1"/>
</dbReference>
<feature type="transmembrane region" description="Helical" evidence="9">
    <location>
        <begin position="217"/>
        <end position="239"/>
    </location>
</feature>
<comment type="subcellular location">
    <subcellularLocation>
        <location evidence="1">Nucleus</location>
    </subcellularLocation>
</comment>
<dbReference type="Pfam" id="PF00847">
    <property type="entry name" value="AP2"/>
    <property type="match status" value="1"/>
</dbReference>
<evidence type="ECO:0000256" key="1">
    <source>
        <dbReference type="ARBA" id="ARBA00004123"/>
    </source>
</evidence>
<keyword evidence="9" id="KW-0812">Transmembrane</keyword>
<dbReference type="GO" id="GO:0005634">
    <property type="term" value="C:nucleus"/>
    <property type="evidence" value="ECO:0007669"/>
    <property type="project" value="UniProtKB-SubCell"/>
</dbReference>
<evidence type="ECO:0000256" key="7">
    <source>
        <dbReference type="ARBA" id="ARBA00024343"/>
    </source>
</evidence>
<sequence length="267" mass="28598">MDQMGKHLQMASMTSSVVGGGCQSSSSSSSSSSQQYRGVRKRKWGKWVSEIRQPGTKTRIWLGSFESAEMAAVAHDVAALRLQGRDAQLNFPGCVAWLPHPATSHPADVRAAAAKAADRVRCDPAGPALLLLQQVQVQVQAARCHDHDHEFGAGPGPVVELGSDEEFALGLDSPRLWTEMAEDAPRPAGLGHRRRRGGGGPVLVTRLPLGRMLAQRLAPGAAGCSLSVALALAASVWPWPMATRRCLTSHVSQCFCQIGDDRAYNYI</sequence>
<evidence type="ECO:0000313" key="11">
    <source>
        <dbReference type="EMBL" id="CAD6260789.1"/>
    </source>
</evidence>
<keyword evidence="5" id="KW-0804">Transcription</keyword>
<evidence type="ECO:0000256" key="9">
    <source>
        <dbReference type="SAM" id="Phobius"/>
    </source>
</evidence>
<dbReference type="InterPro" id="IPR051032">
    <property type="entry name" value="AP2/ERF_TF_ERF_subfamily"/>
</dbReference>
<proteinExistence type="inferred from homology"/>
<dbReference type="GO" id="GO:0003677">
    <property type="term" value="F:DNA binding"/>
    <property type="evidence" value="ECO:0007669"/>
    <property type="project" value="UniProtKB-KW"/>
</dbReference>
<evidence type="ECO:0000256" key="2">
    <source>
        <dbReference type="ARBA" id="ARBA00023015"/>
    </source>
</evidence>
<keyword evidence="6" id="KW-0539">Nucleus</keyword>